<protein>
    <recommendedName>
        <fullName evidence="2">Transposase (putative) gypsy type domain-containing protein</fullName>
    </recommendedName>
</protein>
<name>A0AAV3PZC7_LITER</name>
<reference evidence="3 4" key="1">
    <citation type="submission" date="2024-01" db="EMBL/GenBank/DDBJ databases">
        <title>The complete chloroplast genome sequence of Lithospermum erythrorhizon: insights into the phylogenetic relationship among Boraginaceae species and the maternal lineages of purple gromwells.</title>
        <authorList>
            <person name="Okada T."/>
            <person name="Watanabe K."/>
        </authorList>
    </citation>
    <scope>NUCLEOTIDE SEQUENCE [LARGE SCALE GENOMIC DNA]</scope>
</reference>
<organism evidence="3 4">
    <name type="scientific">Lithospermum erythrorhizon</name>
    <name type="common">Purple gromwell</name>
    <name type="synonym">Lithospermum officinale var. erythrorhizon</name>
    <dbReference type="NCBI Taxonomy" id="34254"/>
    <lineage>
        <taxon>Eukaryota</taxon>
        <taxon>Viridiplantae</taxon>
        <taxon>Streptophyta</taxon>
        <taxon>Embryophyta</taxon>
        <taxon>Tracheophyta</taxon>
        <taxon>Spermatophyta</taxon>
        <taxon>Magnoliopsida</taxon>
        <taxon>eudicotyledons</taxon>
        <taxon>Gunneridae</taxon>
        <taxon>Pentapetalae</taxon>
        <taxon>asterids</taxon>
        <taxon>lamiids</taxon>
        <taxon>Boraginales</taxon>
        <taxon>Boraginaceae</taxon>
        <taxon>Boraginoideae</taxon>
        <taxon>Lithospermeae</taxon>
        <taxon>Lithospermum</taxon>
    </lineage>
</organism>
<evidence type="ECO:0000313" key="3">
    <source>
        <dbReference type="EMBL" id="GAA0155553.1"/>
    </source>
</evidence>
<sequence length="540" mass="59517">MTSAGILKDIPPSSPALENSPVHAIDANTLSQEQTQDDIFAKIDNYPSNLIAPKPLQEVPACSSNQLIEIPEEGARFPVKVETITKPIVNENDVDEAFCPGWTPLFLVAFSLGLRLPFSLFVNDLLEHMNRAPGQIHPIGWLNITIFQVACKKARVQATVPLFASLFTSKHKPYDTSLAAKGGGRLSKNFLAGLRPNKINSNRFDGQWFFVRGGMGPMVPIWWTTLGEAGSLFVIDSAFIKSQKRSSIEASASVSKKAKIEALAVVPAPSTSPNTIRPEAIALDDELTTSPRRQLVPRRAFHAIHLLLLAEEGRKHPSNDPLDVFALSAIYMIKALNTNYACTTRELLKEMSSEKALEDLTAAQVSLKEKDEELTNCKEALSTEDVGCRKLQEENSLEAELEKLKCYQSTLTNDVEDSRAATVAATKRAEDAETRAMSDESRLSQVDEEVAWRVAAFKDNEEGDLFVGKESAAGVFGFVTKFLNDYPQLVGMYNEFKKPWPAEYFEGLSVESLLESSTEVAEEEVEVVDREGVDNDEATS</sequence>
<feature type="region of interest" description="Disordered" evidence="1">
    <location>
        <begin position="520"/>
        <end position="540"/>
    </location>
</feature>
<dbReference type="Pfam" id="PF04195">
    <property type="entry name" value="Transposase_28"/>
    <property type="match status" value="1"/>
</dbReference>
<accession>A0AAV3PZC7</accession>
<dbReference type="InterPro" id="IPR007321">
    <property type="entry name" value="Transposase_28"/>
</dbReference>
<dbReference type="Proteomes" id="UP001454036">
    <property type="component" value="Unassembled WGS sequence"/>
</dbReference>
<feature type="domain" description="Transposase (putative) gypsy type" evidence="2">
    <location>
        <begin position="108"/>
        <end position="168"/>
    </location>
</feature>
<gene>
    <name evidence="3" type="ORF">LIER_13255</name>
</gene>
<dbReference type="EMBL" id="BAABME010002648">
    <property type="protein sequence ID" value="GAA0155553.1"/>
    <property type="molecule type" value="Genomic_DNA"/>
</dbReference>
<evidence type="ECO:0000256" key="1">
    <source>
        <dbReference type="SAM" id="MobiDB-lite"/>
    </source>
</evidence>
<evidence type="ECO:0000259" key="2">
    <source>
        <dbReference type="Pfam" id="PF04195"/>
    </source>
</evidence>
<dbReference type="AlphaFoldDB" id="A0AAV3PZC7"/>
<evidence type="ECO:0000313" key="4">
    <source>
        <dbReference type="Proteomes" id="UP001454036"/>
    </source>
</evidence>
<proteinExistence type="predicted"/>
<comment type="caution">
    <text evidence="3">The sequence shown here is derived from an EMBL/GenBank/DDBJ whole genome shotgun (WGS) entry which is preliminary data.</text>
</comment>
<keyword evidence="4" id="KW-1185">Reference proteome</keyword>